<proteinExistence type="predicted"/>
<comment type="caution">
    <text evidence="2">The sequence shown here is derived from an EMBL/GenBank/DDBJ whole genome shotgun (WGS) entry which is preliminary data.</text>
</comment>
<dbReference type="Proteomes" id="UP001225761">
    <property type="component" value="Unassembled WGS sequence"/>
</dbReference>
<keyword evidence="1" id="KW-0812">Transmembrane</keyword>
<dbReference type="RefSeq" id="WP_283383191.1">
    <property type="nucleotide sequence ID" value="NZ_JASHIE010000017.1"/>
</dbReference>
<reference evidence="2 3" key="1">
    <citation type="submission" date="2023-05" db="EMBL/GenBank/DDBJ databases">
        <title>Novel species of genus Flectobacillus isolated from stream in China.</title>
        <authorList>
            <person name="Lu H."/>
        </authorList>
    </citation>
    <scope>NUCLEOTIDE SEQUENCE [LARGE SCALE GENOMIC DNA]</scope>
    <source>
        <strain evidence="2 3">LFS242W</strain>
    </source>
</reference>
<keyword evidence="1" id="KW-0472">Membrane</keyword>
<feature type="transmembrane region" description="Helical" evidence="1">
    <location>
        <begin position="9"/>
        <end position="27"/>
    </location>
</feature>
<protein>
    <submittedName>
        <fullName evidence="2">Uncharacterized protein</fullName>
    </submittedName>
</protein>
<accession>A0ABT6Z7A3</accession>
<keyword evidence="1" id="KW-1133">Transmembrane helix</keyword>
<evidence type="ECO:0000313" key="2">
    <source>
        <dbReference type="EMBL" id="MDI9877022.1"/>
    </source>
</evidence>
<organism evidence="2 3">
    <name type="scientific">Flectobacillus rivi</name>
    <dbReference type="NCBI Taxonomy" id="2984209"/>
    <lineage>
        <taxon>Bacteria</taxon>
        <taxon>Pseudomonadati</taxon>
        <taxon>Bacteroidota</taxon>
        <taxon>Cytophagia</taxon>
        <taxon>Cytophagales</taxon>
        <taxon>Flectobacillaceae</taxon>
        <taxon>Flectobacillus</taxon>
    </lineage>
</organism>
<keyword evidence="3" id="KW-1185">Reference proteome</keyword>
<gene>
    <name evidence="2" type="ORF">QM481_20965</name>
</gene>
<dbReference type="EMBL" id="JASHIE010000017">
    <property type="protein sequence ID" value="MDI9877022.1"/>
    <property type="molecule type" value="Genomic_DNA"/>
</dbReference>
<evidence type="ECO:0000256" key="1">
    <source>
        <dbReference type="SAM" id="Phobius"/>
    </source>
</evidence>
<sequence length="131" mass="15204">MLQKIKRNIAPIVLNAALFFGIWMLLFKKPDYLAISVKDVQKPQFYVDTSATFHDFVSLPLKIEGELDAPAYIEIRDYDNPNYIVHRFNLKKGKTALDYSIDYYGRGFLRISYKPYGVKKGHLVIRLATQI</sequence>
<name>A0ABT6Z7A3_9BACT</name>
<evidence type="ECO:0000313" key="3">
    <source>
        <dbReference type="Proteomes" id="UP001225761"/>
    </source>
</evidence>